<accession>A0A8W7PJX8</accession>
<protein>
    <submittedName>
        <fullName evidence="1">Uncharacterized protein</fullName>
    </submittedName>
</protein>
<name>A0A8W7PJX8_ANOCL</name>
<reference evidence="1" key="1">
    <citation type="submission" date="2022-08" db="UniProtKB">
        <authorList>
            <consortium name="EnsemblMetazoa"/>
        </authorList>
    </citation>
    <scope>IDENTIFICATION</scope>
</reference>
<organism evidence="1">
    <name type="scientific">Anopheles coluzzii</name>
    <name type="common">African malaria mosquito</name>
    <dbReference type="NCBI Taxonomy" id="1518534"/>
    <lineage>
        <taxon>Eukaryota</taxon>
        <taxon>Metazoa</taxon>
        <taxon>Ecdysozoa</taxon>
        <taxon>Arthropoda</taxon>
        <taxon>Hexapoda</taxon>
        <taxon>Insecta</taxon>
        <taxon>Pterygota</taxon>
        <taxon>Neoptera</taxon>
        <taxon>Endopterygota</taxon>
        <taxon>Diptera</taxon>
        <taxon>Nematocera</taxon>
        <taxon>Culicoidea</taxon>
        <taxon>Culicidae</taxon>
        <taxon>Anophelinae</taxon>
        <taxon>Anopheles</taxon>
    </lineage>
</organism>
<dbReference type="Proteomes" id="UP000075882">
    <property type="component" value="Unassembled WGS sequence"/>
</dbReference>
<dbReference type="EnsemblMetazoa" id="ACOM033069-RA">
    <property type="protein sequence ID" value="ACOM033069-PA.1"/>
    <property type="gene ID" value="ACOM033069"/>
</dbReference>
<sequence>MTSIPSSLHISEMLWSRTRPNGSGSSSNVKQVVPHSLNSFGNAIVKKIYVMKTLGPEPLGGMDGEFSRYMTKFAVGIRFDREAQLDTGRGLILCNRRKPLLLPPPACPVVT</sequence>
<proteinExistence type="predicted"/>
<dbReference type="AlphaFoldDB" id="A0A8W7PJX8"/>
<evidence type="ECO:0000313" key="1">
    <source>
        <dbReference type="EnsemblMetazoa" id="ACOM033069-PA.1"/>
    </source>
</evidence>